<evidence type="ECO:0000313" key="9">
    <source>
        <dbReference type="Proteomes" id="UP000027981"/>
    </source>
</evidence>
<feature type="transmembrane region" description="Helical" evidence="6">
    <location>
        <begin position="221"/>
        <end position="246"/>
    </location>
</feature>
<feature type="transmembrane region" description="Helical" evidence="6">
    <location>
        <begin position="75"/>
        <end position="94"/>
    </location>
</feature>
<dbReference type="KEGG" id="ppac:PAP_04130"/>
<feature type="transmembrane region" description="Helical" evidence="6">
    <location>
        <begin position="133"/>
        <end position="156"/>
    </location>
</feature>
<dbReference type="InterPro" id="IPR011701">
    <property type="entry name" value="MFS"/>
</dbReference>
<dbReference type="GeneID" id="24841952"/>
<dbReference type="GO" id="GO:0022857">
    <property type="term" value="F:transmembrane transporter activity"/>
    <property type="evidence" value="ECO:0007669"/>
    <property type="project" value="InterPro"/>
</dbReference>
<evidence type="ECO:0000256" key="3">
    <source>
        <dbReference type="ARBA" id="ARBA00022692"/>
    </source>
</evidence>
<dbReference type="STRING" id="1343739.PAP_04130"/>
<dbReference type="AlphaFoldDB" id="A0A075LT02"/>
<reference evidence="9" key="1">
    <citation type="submission" date="2013-06" db="EMBL/GenBank/DDBJ databases">
        <title>Complete Genome Sequence of Hyperthermophilic Palaeococcus pacificus DY20341T, Isolated from a Deep-Sea Hydrothermal Sediments.</title>
        <authorList>
            <person name="Zeng X."/>
            <person name="Shao Z."/>
        </authorList>
    </citation>
    <scope>NUCLEOTIDE SEQUENCE [LARGE SCALE GENOMIC DNA]</scope>
    <source>
        <strain evidence="9">DY20341</strain>
    </source>
</reference>
<dbReference type="Proteomes" id="UP000027981">
    <property type="component" value="Chromosome"/>
</dbReference>
<accession>A0A075LT02</accession>
<proteinExistence type="predicted"/>
<dbReference type="OrthoDB" id="117970at2157"/>
<gene>
    <name evidence="8" type="ORF">PAP_04130</name>
</gene>
<keyword evidence="2" id="KW-0813">Transport</keyword>
<keyword evidence="3 6" id="KW-0812">Transmembrane</keyword>
<dbReference type="Pfam" id="PF07690">
    <property type="entry name" value="MFS_1"/>
    <property type="match status" value="1"/>
</dbReference>
<feature type="transmembrane region" description="Helical" evidence="6">
    <location>
        <begin position="258"/>
        <end position="278"/>
    </location>
</feature>
<evidence type="ECO:0000313" key="8">
    <source>
        <dbReference type="EMBL" id="AIF69241.1"/>
    </source>
</evidence>
<feature type="transmembrane region" description="Helical" evidence="6">
    <location>
        <begin position="290"/>
        <end position="312"/>
    </location>
</feature>
<dbReference type="SUPFAM" id="SSF103473">
    <property type="entry name" value="MFS general substrate transporter"/>
    <property type="match status" value="1"/>
</dbReference>
<dbReference type="InterPro" id="IPR020846">
    <property type="entry name" value="MFS_dom"/>
</dbReference>
<feature type="transmembrane region" description="Helical" evidence="6">
    <location>
        <begin position="46"/>
        <end position="66"/>
    </location>
</feature>
<evidence type="ECO:0000256" key="2">
    <source>
        <dbReference type="ARBA" id="ARBA00022448"/>
    </source>
</evidence>
<feature type="transmembrane region" description="Helical" evidence="6">
    <location>
        <begin position="100"/>
        <end position="121"/>
    </location>
</feature>
<evidence type="ECO:0000256" key="5">
    <source>
        <dbReference type="ARBA" id="ARBA00023136"/>
    </source>
</evidence>
<feature type="transmembrane region" description="Helical" evidence="6">
    <location>
        <begin position="324"/>
        <end position="346"/>
    </location>
</feature>
<dbReference type="PANTHER" id="PTHR23505">
    <property type="entry name" value="SPINSTER"/>
    <property type="match status" value="1"/>
</dbReference>
<feature type="transmembrane region" description="Helical" evidence="6">
    <location>
        <begin position="358"/>
        <end position="381"/>
    </location>
</feature>
<reference evidence="8 9" key="2">
    <citation type="journal article" date="2015" name="Genome Announc.">
        <title>Complete Genome Sequence of Hyperthermophilic Piezophilic Archaeon Palaeococcus pacificus DY20341T, Isolated from Deep-Sea Hydrothermal Sediments.</title>
        <authorList>
            <person name="Zeng X."/>
            <person name="Jebbar M."/>
            <person name="Shao Z."/>
        </authorList>
    </citation>
    <scope>NUCLEOTIDE SEQUENCE [LARGE SCALE GENOMIC DNA]</scope>
    <source>
        <strain evidence="8 9">DY20341</strain>
    </source>
</reference>
<keyword evidence="4 6" id="KW-1133">Transmembrane helix</keyword>
<dbReference type="InterPro" id="IPR044770">
    <property type="entry name" value="MFS_spinster-like"/>
</dbReference>
<dbReference type="Gene3D" id="1.20.1250.20">
    <property type="entry name" value="MFS general substrate transporter like domains"/>
    <property type="match status" value="1"/>
</dbReference>
<dbReference type="PROSITE" id="PS50850">
    <property type="entry name" value="MFS"/>
    <property type="match status" value="1"/>
</dbReference>
<dbReference type="eggNOG" id="arCOG00130">
    <property type="taxonomic scope" value="Archaea"/>
</dbReference>
<feature type="domain" description="Major facilitator superfamily (MFS) profile" evidence="7">
    <location>
        <begin position="9"/>
        <end position="420"/>
    </location>
</feature>
<feature type="transmembrane region" description="Helical" evidence="6">
    <location>
        <begin position="162"/>
        <end position="180"/>
    </location>
</feature>
<dbReference type="PANTHER" id="PTHR23505:SF79">
    <property type="entry name" value="PROTEIN SPINSTER"/>
    <property type="match status" value="1"/>
</dbReference>
<dbReference type="EMBL" id="CP006019">
    <property type="protein sequence ID" value="AIF69241.1"/>
    <property type="molecule type" value="Genomic_DNA"/>
</dbReference>
<protein>
    <submittedName>
        <fullName evidence="8">Transporter</fullName>
    </submittedName>
</protein>
<sequence>MKNLRRRASIVLLVLMAAFLMADQNLLPPNYQQIMAEFGISETQMGLVSTIFVATSALITLIWGFLSDIKRRKQLLVVGVLLGEIPCFLTAFVQSYPQLLLMRLFTGIGVGSIIPIGYSLIADMFEEEHRGRGYAYIQTAFGFGTLFGMVIAGLIVSWRPPFIIASVPNFILAPLFYLIAEEPKRGQSEKELKEVLEKGYEYEYRLSWDAVKKSFQTRTNILIFIQGLFGTVPWGVLMYWLVSFLIVSRGMAKDTATFVLLILGIATVIGTLFGGFVGDYFEKRMKGGRAVATGLAVFLGMLAALGIVIYPLPSELTAKGWIALAVYSFLFLQLVTFAGPNVTAIISQVNLPEDRGTVFGVFNIIDNVGKAFGPLLGGFLIETLRSAGYTNTLAYEYAIIIGSLFWLPCALVWIWIRKQYPEDRENIGEILRKRAEEILRREAHDAF</sequence>
<comment type="subcellular location">
    <subcellularLocation>
        <location evidence="1">Membrane</location>
        <topology evidence="1">Multi-pass membrane protein</topology>
    </subcellularLocation>
</comment>
<dbReference type="InterPro" id="IPR036259">
    <property type="entry name" value="MFS_trans_sf"/>
</dbReference>
<evidence type="ECO:0000256" key="1">
    <source>
        <dbReference type="ARBA" id="ARBA00004141"/>
    </source>
</evidence>
<evidence type="ECO:0000259" key="7">
    <source>
        <dbReference type="PROSITE" id="PS50850"/>
    </source>
</evidence>
<dbReference type="GO" id="GO:0016020">
    <property type="term" value="C:membrane"/>
    <property type="evidence" value="ECO:0007669"/>
    <property type="project" value="UniProtKB-SubCell"/>
</dbReference>
<feature type="transmembrane region" description="Helical" evidence="6">
    <location>
        <begin position="393"/>
        <end position="416"/>
    </location>
</feature>
<evidence type="ECO:0000256" key="4">
    <source>
        <dbReference type="ARBA" id="ARBA00022989"/>
    </source>
</evidence>
<keyword evidence="9" id="KW-1185">Reference proteome</keyword>
<organism evidence="8 9">
    <name type="scientific">Palaeococcus pacificus DY20341</name>
    <dbReference type="NCBI Taxonomy" id="1343739"/>
    <lineage>
        <taxon>Archaea</taxon>
        <taxon>Methanobacteriati</taxon>
        <taxon>Methanobacteriota</taxon>
        <taxon>Thermococci</taxon>
        <taxon>Thermococcales</taxon>
        <taxon>Thermococcaceae</taxon>
        <taxon>Palaeococcus</taxon>
    </lineage>
</organism>
<keyword evidence="5 6" id="KW-0472">Membrane</keyword>
<dbReference type="RefSeq" id="WP_084177530.1">
    <property type="nucleotide sequence ID" value="NZ_CP006019.1"/>
</dbReference>
<dbReference type="HOGENOM" id="CLU_001265_5_12_2"/>
<name>A0A075LT02_9EURY</name>
<evidence type="ECO:0000256" key="6">
    <source>
        <dbReference type="SAM" id="Phobius"/>
    </source>
</evidence>